<proteinExistence type="predicted"/>
<sequence>MDIDKIKGRLTFLREAEKLKDVLRSAHTSSGRTESTAEHSWRLCLMAIVFADQLADLDVLKILKMCVIHDLGEAINGDIPAVSKAEFPDKSEQERNDLLQLTSALDEGLKAEILALWDDYENAQSAEAKAVKALDKLETILQHNQGKNPADFDYAFNLAYGKKYTDSDPLFEQLRSLLDEDTQAMLAQAPPHH</sequence>
<dbReference type="Proteomes" id="UP001615411">
    <property type="component" value="Unassembled WGS sequence"/>
</dbReference>
<organism evidence="1 2">
    <name type="scientific">Pseudomonas caricapapayae</name>
    <dbReference type="NCBI Taxonomy" id="46678"/>
    <lineage>
        <taxon>Bacteria</taxon>
        <taxon>Pseudomonadati</taxon>
        <taxon>Pseudomonadota</taxon>
        <taxon>Gammaproteobacteria</taxon>
        <taxon>Pseudomonadales</taxon>
        <taxon>Pseudomonadaceae</taxon>
        <taxon>Pseudomonas</taxon>
    </lineage>
</organism>
<gene>
    <name evidence="1" type="ORF">ACIKP7_20525</name>
</gene>
<comment type="caution">
    <text evidence="1">The sequence shown here is derived from an EMBL/GenBank/DDBJ whole genome shotgun (WGS) entry which is preliminary data.</text>
</comment>
<accession>A0ACC7M143</accession>
<dbReference type="EC" id="3.1.-.-" evidence="1"/>
<reference evidence="1" key="1">
    <citation type="submission" date="2024-10" db="EMBL/GenBank/DDBJ databases">
        <title>Aeromonas and Pseudomonas from the Cagarras Archipelago, Rio de Janeiro, Brazil.</title>
        <authorList>
            <person name="Canellas A.L.B."/>
            <person name="Laport M.S."/>
        </authorList>
    </citation>
    <scope>NUCLEOTIDE SEQUENCE</scope>
    <source>
        <strain evidence="1">ACP-7</strain>
    </source>
</reference>
<evidence type="ECO:0000313" key="1">
    <source>
        <dbReference type="EMBL" id="MFJ1340514.1"/>
    </source>
</evidence>
<keyword evidence="1" id="KW-0378">Hydrolase</keyword>
<protein>
    <submittedName>
        <fullName evidence="1">HD domain-containing protein</fullName>
        <ecNumber evidence="1">3.1.-.-</ecNumber>
    </submittedName>
</protein>
<dbReference type="EMBL" id="JBIUGF010000080">
    <property type="protein sequence ID" value="MFJ1340514.1"/>
    <property type="molecule type" value="Genomic_DNA"/>
</dbReference>
<evidence type="ECO:0000313" key="2">
    <source>
        <dbReference type="Proteomes" id="UP001615411"/>
    </source>
</evidence>
<keyword evidence="2" id="KW-1185">Reference proteome</keyword>
<name>A0ACC7M143_9PSED</name>